<dbReference type="InterPro" id="IPR014508">
    <property type="entry name" value="UCP020555_TPR-like"/>
</dbReference>
<keyword evidence="2" id="KW-1185">Reference proteome</keyword>
<evidence type="ECO:0000313" key="2">
    <source>
        <dbReference type="Proteomes" id="UP000070186"/>
    </source>
</evidence>
<dbReference type="STRING" id="281362.AT959_16425"/>
<dbReference type="AlphaFoldDB" id="A0A133XG34"/>
<evidence type="ECO:0008006" key="3">
    <source>
        <dbReference type="Google" id="ProtNLM"/>
    </source>
</evidence>
<dbReference type="PIRSF" id="PIRSF020555">
    <property type="entry name" value="UCP020555"/>
    <property type="match status" value="1"/>
</dbReference>
<accession>A0A133XG34</accession>
<comment type="caution">
    <text evidence="1">The sequence shown here is derived from an EMBL/GenBank/DDBJ whole genome shotgun (WGS) entry which is preliminary data.</text>
</comment>
<name>A0A133XG34_9RHOO</name>
<dbReference type="Pfam" id="PF16068">
    <property type="entry name" value="DUF4810"/>
    <property type="match status" value="1"/>
</dbReference>
<proteinExistence type="predicted"/>
<evidence type="ECO:0000313" key="1">
    <source>
        <dbReference type="EMBL" id="KXB29902.1"/>
    </source>
</evidence>
<gene>
    <name evidence="1" type="ORF">AT959_16425</name>
</gene>
<organism evidence="1 2">
    <name type="scientific">Dechloromonas denitrificans</name>
    <dbReference type="NCBI Taxonomy" id="281362"/>
    <lineage>
        <taxon>Bacteria</taxon>
        <taxon>Pseudomonadati</taxon>
        <taxon>Pseudomonadota</taxon>
        <taxon>Betaproteobacteria</taxon>
        <taxon>Rhodocyclales</taxon>
        <taxon>Azonexaceae</taxon>
        <taxon>Dechloromonas</taxon>
    </lineage>
</organism>
<protein>
    <recommendedName>
        <fullName evidence="3">DUF4810 domain-containing protein</fullName>
    </recommendedName>
</protein>
<dbReference type="Proteomes" id="UP000070186">
    <property type="component" value="Unassembled WGS sequence"/>
</dbReference>
<dbReference type="EMBL" id="LODL01000035">
    <property type="protein sequence ID" value="KXB29902.1"/>
    <property type="molecule type" value="Genomic_DNA"/>
</dbReference>
<reference evidence="1 2" key="1">
    <citation type="submission" date="2015-12" db="EMBL/GenBank/DDBJ databases">
        <title>Nitrous oxide reduction kinetics distinguish bacteria harboring typical versus atypical NosZ.</title>
        <authorList>
            <person name="Yoon S."/>
            <person name="Nissen S."/>
            <person name="Park D."/>
            <person name="Sanford R.A."/>
            <person name="Loeffler F.E."/>
        </authorList>
    </citation>
    <scope>NUCLEOTIDE SEQUENCE [LARGE SCALE GENOMIC DNA]</scope>
    <source>
        <strain evidence="1 2">ATCC BAA-841</strain>
    </source>
</reference>
<sequence length="113" mass="12670">MLILSLSVMAGCATRQQPLYYWGGYQLQVYGHFKGEKGPEEQIQALEEIREQAAAEGKALPPGFRAHLAMLYGQTGRSEQLVEHLETEKKQFPESSAYVDFLLKKAKPAQEGK</sequence>